<dbReference type="InterPro" id="IPR032675">
    <property type="entry name" value="LRR_dom_sf"/>
</dbReference>
<accession>A0AAV4TND5</accession>
<dbReference type="PRINTS" id="PR00019">
    <property type="entry name" value="LEURICHRPT"/>
</dbReference>
<evidence type="ECO:0000313" key="3">
    <source>
        <dbReference type="EMBL" id="GIY46852.1"/>
    </source>
</evidence>
<dbReference type="Pfam" id="PF13855">
    <property type="entry name" value="LRR_8"/>
    <property type="match status" value="8"/>
</dbReference>
<dbReference type="SMART" id="SM00364">
    <property type="entry name" value="LRR_BAC"/>
    <property type="match status" value="13"/>
</dbReference>
<evidence type="ECO:0000256" key="2">
    <source>
        <dbReference type="ARBA" id="ARBA00022737"/>
    </source>
</evidence>
<sequence length="1166" mass="133135">MNNGNQASRSLWITRLMQVTIVRSGISVLDNNLLEGTNVASLHLMQNNIIQVSPKAFSGLENLLTTLDLSHNQLKEAPFGALRNLNNLQWLNLQGNLLNDIHIHRWSQLNFRLYLKSLFLGFNYITNIKESAFTHFNNLTLLDLKGNYIHDVDSNSVPQSVMSLSLANNLLKNVPLHAIYTLKNLKYLYLSDNVITKLPCPFYLHTSKLEKLDVSNNLLTHLQDCILNGSFSVRELCLDFNFIKILPARIFKHTKLERLTVTNNRLLKLHSDAFSGIEVTLTYLDLSFNLMAEFPTPVKYLTSLLFLSLKGNYLKKLHKDDLQGCGKTLEVLDLSGNRLSRIPNLALRSLTRLIRLSLQDNSISNVYEEDFKGWSKTLTMLSLANNKMMSLSSGAFSHLNKLRELKLSFNNLIHFDKFVFLPLRNSLEVLELSSAFNQYSYPIETLVESLERLEWLFFDNNDIKSFQPSFIYSLKRLIHFDISSNILKELPTSMFQNSRNRHLSSIHISNNKLSVLKFHTFNDLHSVSRIFLLNNKISLIESHALMNCSNLHTIVVSNNNLRTIEPSAFCNLSRLSNLYLQDNNLELFSFDVLEGDTSSLNINLSNNFINTLSLGNSSSFQTLKIKTLDLTHNELTEIPNIFSSSISTHLYCLYLSHNKISNISLNFFPILQVLHLSHNNIHSFNSFISQCCPQVQILTLDHNSISEIENESFSKMKSLRILDLSYNNIMSLPGDTFSYTKLERLNLSHNYLKIIPMTALGQVKTSLKFLDLSFNKITKLLPEIFQTSNRIQALNLSSNQIATLHELSFKGLSHLLELDLSHNELKSAFKNTSLKYSPNLHILHLKNCSLMSLPTLALPNLHVLTLRDNFFYNISYHVMKYSSNLALLDLAGNFLKDLPVHLWKKINKLHELDVSNNPIPGLRVNSFAGLERLQNLDIRKLPLKWLDPRTLHELRFLTTFKTDSYSTVRSFRLQDLLSNALALRSVTIDIEESSLSHQIQSAFGTKLRELIISGSNLRRIFPDAFSGLSTYELTIRIRGTLVTEFPTGLLKYLSDVRFLTLDLRSNQLRTMAPNVLAEVTRSGMDIYQTQHITDSYSTVSSFRLQGLLSNALALLSVIIDIEESSLSHQIQSAFGTKLRELIISGSNLWKIFPDEIRILPKKDLNY</sequence>
<dbReference type="PANTHER" id="PTHR45712:SF22">
    <property type="entry name" value="INSULIN-LIKE GROWTH FACTOR-BINDING PROTEIN COMPLEX ACID LABILE SUBUNIT"/>
    <property type="match status" value="1"/>
</dbReference>
<dbReference type="InterPro" id="IPR050333">
    <property type="entry name" value="SLRP"/>
</dbReference>
<evidence type="ECO:0000256" key="1">
    <source>
        <dbReference type="ARBA" id="ARBA00022614"/>
    </source>
</evidence>
<evidence type="ECO:0000313" key="4">
    <source>
        <dbReference type="Proteomes" id="UP001054837"/>
    </source>
</evidence>
<dbReference type="PROSITE" id="PS51450">
    <property type="entry name" value="LRR"/>
    <property type="match status" value="11"/>
</dbReference>
<dbReference type="InterPro" id="IPR001611">
    <property type="entry name" value="Leu-rich_rpt"/>
</dbReference>
<dbReference type="InterPro" id="IPR003591">
    <property type="entry name" value="Leu-rich_rpt_typical-subtyp"/>
</dbReference>
<keyword evidence="2" id="KW-0677">Repeat</keyword>
<name>A0AAV4TND5_9ARAC</name>
<keyword evidence="1" id="KW-0433">Leucine-rich repeat</keyword>
<dbReference type="SUPFAM" id="SSF52058">
    <property type="entry name" value="L domain-like"/>
    <property type="match status" value="5"/>
</dbReference>
<dbReference type="SMART" id="SM00369">
    <property type="entry name" value="LRR_TYP"/>
    <property type="match status" value="31"/>
</dbReference>
<protein>
    <submittedName>
        <fullName evidence="3">Chaoptin</fullName>
    </submittedName>
</protein>
<proteinExistence type="predicted"/>
<dbReference type="AlphaFoldDB" id="A0AAV4TND5"/>
<dbReference type="SMART" id="SM00365">
    <property type="entry name" value="LRR_SD22"/>
    <property type="match status" value="14"/>
</dbReference>
<organism evidence="3 4">
    <name type="scientific">Caerostris darwini</name>
    <dbReference type="NCBI Taxonomy" id="1538125"/>
    <lineage>
        <taxon>Eukaryota</taxon>
        <taxon>Metazoa</taxon>
        <taxon>Ecdysozoa</taxon>
        <taxon>Arthropoda</taxon>
        <taxon>Chelicerata</taxon>
        <taxon>Arachnida</taxon>
        <taxon>Araneae</taxon>
        <taxon>Araneomorphae</taxon>
        <taxon>Entelegynae</taxon>
        <taxon>Araneoidea</taxon>
        <taxon>Araneidae</taxon>
        <taxon>Caerostris</taxon>
    </lineage>
</organism>
<dbReference type="EMBL" id="BPLQ01009827">
    <property type="protein sequence ID" value="GIY46852.1"/>
    <property type="molecule type" value="Genomic_DNA"/>
</dbReference>
<reference evidence="3 4" key="1">
    <citation type="submission" date="2021-06" db="EMBL/GenBank/DDBJ databases">
        <title>Caerostris darwini draft genome.</title>
        <authorList>
            <person name="Kono N."/>
            <person name="Arakawa K."/>
        </authorList>
    </citation>
    <scope>NUCLEOTIDE SEQUENCE [LARGE SCALE GENOMIC DNA]</scope>
</reference>
<keyword evidence="4" id="KW-1185">Reference proteome</keyword>
<gene>
    <name evidence="3" type="primary">chp_7</name>
    <name evidence="3" type="ORF">CDAR_586681</name>
</gene>
<dbReference type="PANTHER" id="PTHR45712">
    <property type="entry name" value="AGAP008170-PA"/>
    <property type="match status" value="1"/>
</dbReference>
<dbReference type="Proteomes" id="UP001054837">
    <property type="component" value="Unassembled WGS sequence"/>
</dbReference>
<dbReference type="Gene3D" id="3.80.10.10">
    <property type="entry name" value="Ribonuclease Inhibitor"/>
    <property type="match status" value="6"/>
</dbReference>
<comment type="caution">
    <text evidence="3">The sequence shown here is derived from an EMBL/GenBank/DDBJ whole genome shotgun (WGS) entry which is preliminary data.</text>
</comment>